<keyword evidence="4" id="KW-1185">Reference proteome</keyword>
<dbReference type="Proteomes" id="UP000499080">
    <property type="component" value="Unassembled WGS sequence"/>
</dbReference>
<keyword evidence="1" id="KW-1133">Transmembrane helix</keyword>
<evidence type="ECO:0000256" key="1">
    <source>
        <dbReference type="SAM" id="Phobius"/>
    </source>
</evidence>
<keyword evidence="1" id="KW-0812">Transmembrane</keyword>
<dbReference type="EMBL" id="BGPR01040971">
    <property type="protein sequence ID" value="GBO17181.1"/>
    <property type="molecule type" value="Genomic_DNA"/>
</dbReference>
<dbReference type="EMBL" id="BGPR01040971">
    <property type="protein sequence ID" value="GBO17176.1"/>
    <property type="molecule type" value="Genomic_DNA"/>
</dbReference>
<organism evidence="2 4">
    <name type="scientific">Araneus ventricosus</name>
    <name type="common">Orbweaver spider</name>
    <name type="synonym">Epeira ventricosa</name>
    <dbReference type="NCBI Taxonomy" id="182803"/>
    <lineage>
        <taxon>Eukaryota</taxon>
        <taxon>Metazoa</taxon>
        <taxon>Ecdysozoa</taxon>
        <taxon>Arthropoda</taxon>
        <taxon>Chelicerata</taxon>
        <taxon>Arachnida</taxon>
        <taxon>Araneae</taxon>
        <taxon>Araneomorphae</taxon>
        <taxon>Entelegynae</taxon>
        <taxon>Araneoidea</taxon>
        <taxon>Araneidae</taxon>
        <taxon>Araneus</taxon>
    </lineage>
</organism>
<reference evidence="2 4" key="1">
    <citation type="journal article" date="2019" name="Sci. Rep.">
        <title>Orb-weaving spider Araneus ventricosus genome elucidates the spidroin gene catalogue.</title>
        <authorList>
            <person name="Kono N."/>
            <person name="Nakamura H."/>
            <person name="Ohtoshi R."/>
            <person name="Moran D.A.P."/>
            <person name="Shinohara A."/>
            <person name="Yoshida Y."/>
            <person name="Fujiwara M."/>
            <person name="Mori M."/>
            <person name="Tomita M."/>
            <person name="Arakawa K."/>
        </authorList>
    </citation>
    <scope>NUCLEOTIDE SEQUENCE [LARGE SCALE GENOMIC DNA]</scope>
</reference>
<feature type="transmembrane region" description="Helical" evidence="1">
    <location>
        <begin position="67"/>
        <end position="90"/>
    </location>
</feature>
<sequence length="104" mass="11360">MVFVGQGLPGALSPKFWYMMSPILLGIGRSKRLHFWKSLGSRTLFRVGVCPFFLGDKVEGQPNTGSFLLTLLFFTVSVGLTGYTGAWALYGSVRFPNQYSASGA</sequence>
<evidence type="ECO:0000313" key="3">
    <source>
        <dbReference type="EMBL" id="GBO17181.1"/>
    </source>
</evidence>
<protein>
    <submittedName>
        <fullName evidence="2">Uncharacterized protein</fullName>
    </submittedName>
</protein>
<keyword evidence="1" id="KW-0472">Membrane</keyword>
<evidence type="ECO:0000313" key="2">
    <source>
        <dbReference type="EMBL" id="GBO17176.1"/>
    </source>
</evidence>
<proteinExistence type="predicted"/>
<comment type="caution">
    <text evidence="2">The sequence shown here is derived from an EMBL/GenBank/DDBJ whole genome shotgun (WGS) entry which is preliminary data.</text>
</comment>
<dbReference type="AlphaFoldDB" id="A0A4Y2UZG8"/>
<gene>
    <name evidence="2" type="ORF">AVEN_33610_1</name>
    <name evidence="3" type="ORF">AVEN_33615_1</name>
</gene>
<accession>A0A4Y2UZG8</accession>
<evidence type="ECO:0000313" key="4">
    <source>
        <dbReference type="Proteomes" id="UP000499080"/>
    </source>
</evidence>
<name>A0A4Y2UZG8_ARAVE</name>